<dbReference type="Proteomes" id="UP000762676">
    <property type="component" value="Unassembled WGS sequence"/>
</dbReference>
<organism evidence="2 3">
    <name type="scientific">Elysia marginata</name>
    <dbReference type="NCBI Taxonomy" id="1093978"/>
    <lineage>
        <taxon>Eukaryota</taxon>
        <taxon>Metazoa</taxon>
        <taxon>Spiralia</taxon>
        <taxon>Lophotrochozoa</taxon>
        <taxon>Mollusca</taxon>
        <taxon>Gastropoda</taxon>
        <taxon>Heterobranchia</taxon>
        <taxon>Euthyneura</taxon>
        <taxon>Panpulmonata</taxon>
        <taxon>Sacoglossa</taxon>
        <taxon>Placobranchoidea</taxon>
        <taxon>Plakobranchidae</taxon>
        <taxon>Elysia</taxon>
    </lineage>
</organism>
<dbReference type="InterPro" id="IPR029069">
    <property type="entry name" value="HotDog_dom_sf"/>
</dbReference>
<feature type="non-terminal residue" evidence="2">
    <location>
        <position position="143"/>
    </location>
</feature>
<comment type="caution">
    <text evidence="2">The sequence shown here is derived from an EMBL/GenBank/DDBJ whole genome shotgun (WGS) entry which is preliminary data.</text>
</comment>
<evidence type="ECO:0000313" key="3">
    <source>
        <dbReference type="Proteomes" id="UP000762676"/>
    </source>
</evidence>
<dbReference type="AlphaFoldDB" id="A0AAV4FTC4"/>
<dbReference type="SUPFAM" id="SSF54637">
    <property type="entry name" value="Thioesterase/thiol ester dehydrase-isomerase"/>
    <property type="match status" value="1"/>
</dbReference>
<evidence type="ECO:0000259" key="1">
    <source>
        <dbReference type="Pfam" id="PF01575"/>
    </source>
</evidence>
<dbReference type="CDD" id="cd03441">
    <property type="entry name" value="R_hydratase_like"/>
    <property type="match status" value="1"/>
</dbReference>
<dbReference type="GO" id="GO:0018812">
    <property type="term" value="F:3-hydroxyacyl-CoA dehydratase activity"/>
    <property type="evidence" value="ECO:0007669"/>
    <property type="project" value="UniProtKB-ARBA"/>
</dbReference>
<keyword evidence="3" id="KW-1185">Reference proteome</keyword>
<evidence type="ECO:0000313" key="2">
    <source>
        <dbReference type="EMBL" id="GFR76602.1"/>
    </source>
</evidence>
<dbReference type="InterPro" id="IPR002539">
    <property type="entry name" value="MaoC-like_dom"/>
</dbReference>
<protein>
    <submittedName>
        <fullName evidence="2">Dehydratase</fullName>
    </submittedName>
</protein>
<name>A0AAV4FTC4_9GAST</name>
<reference evidence="2 3" key="1">
    <citation type="journal article" date="2021" name="Elife">
        <title>Chloroplast acquisition without the gene transfer in kleptoplastic sea slugs, Plakobranchus ocellatus.</title>
        <authorList>
            <person name="Maeda T."/>
            <person name="Takahashi S."/>
            <person name="Yoshida T."/>
            <person name="Shimamura S."/>
            <person name="Takaki Y."/>
            <person name="Nagai Y."/>
            <person name="Toyoda A."/>
            <person name="Suzuki Y."/>
            <person name="Arimoto A."/>
            <person name="Ishii H."/>
            <person name="Satoh N."/>
            <person name="Nishiyama T."/>
            <person name="Hasebe M."/>
            <person name="Maruyama T."/>
            <person name="Minagawa J."/>
            <person name="Obokata J."/>
            <person name="Shigenobu S."/>
        </authorList>
    </citation>
    <scope>NUCLEOTIDE SEQUENCE [LARGE SCALE GENOMIC DNA]</scope>
</reference>
<sequence length="143" mass="16698">MVHLRQRVTVYHDLRSLYNKHFYVTFLNEEYKMTTRGLENTVRTSVWAPDDTLMWEALVSGLSVRPKREKVKKPPPAKKIDFSVYRELEIHAAANTGMLFAQATEDYQPQHLNWWTARLVGFKSPIAHGLWSMAVAVDRIMHN</sequence>
<feature type="domain" description="MaoC-like" evidence="1">
    <location>
        <begin position="80"/>
        <end position="139"/>
    </location>
</feature>
<gene>
    <name evidence="2" type="ORF">ElyMa_003947700</name>
</gene>
<proteinExistence type="predicted"/>
<dbReference type="EMBL" id="BMAT01008029">
    <property type="protein sequence ID" value="GFR76602.1"/>
    <property type="molecule type" value="Genomic_DNA"/>
</dbReference>
<dbReference type="Gene3D" id="3.10.129.10">
    <property type="entry name" value="Hotdog Thioesterase"/>
    <property type="match status" value="1"/>
</dbReference>
<accession>A0AAV4FTC4</accession>
<dbReference type="PANTHER" id="PTHR43841:SF3">
    <property type="entry name" value="(3R)-HYDROXYACYL-ACP DEHYDRATASE SUBUNIT HADB"/>
    <property type="match status" value="1"/>
</dbReference>
<dbReference type="Pfam" id="PF01575">
    <property type="entry name" value="MaoC_dehydratas"/>
    <property type="match status" value="1"/>
</dbReference>
<dbReference type="PANTHER" id="PTHR43841">
    <property type="entry name" value="3-HYDROXYACYL-THIOESTER DEHYDRATASE HTDX-RELATED"/>
    <property type="match status" value="1"/>
</dbReference>